<accession>A0AAE4JY37</accession>
<dbReference type="Gene3D" id="3.30.2020.40">
    <property type="entry name" value="Uncharacterised protein PF10387, DUF2442"/>
    <property type="match status" value="1"/>
</dbReference>
<gene>
    <name evidence="1" type="ORF">RIF25_07190</name>
</gene>
<keyword evidence="2" id="KW-1185">Reference proteome</keyword>
<sequence length="92" mass="10241">MATFAIRPDERVKQVYFTSTTISVELMDDRIIIVPLGWYPRLLNATPQQREAWEICGGGYGVHWEELDEDLSAEGLLRGAPAPGAYISTSKA</sequence>
<name>A0AAE4JY37_9CYAN</name>
<organism evidence="1 2">
    <name type="scientific">Pseudocalidococcus azoricus BACA0444</name>
    <dbReference type="NCBI Taxonomy" id="2918990"/>
    <lineage>
        <taxon>Bacteria</taxon>
        <taxon>Bacillati</taxon>
        <taxon>Cyanobacteriota</taxon>
        <taxon>Cyanophyceae</taxon>
        <taxon>Acaryochloridales</taxon>
        <taxon>Thermosynechococcaceae</taxon>
        <taxon>Pseudocalidococcus</taxon>
        <taxon>Pseudocalidococcus azoricus</taxon>
    </lineage>
</organism>
<evidence type="ECO:0000313" key="2">
    <source>
        <dbReference type="Proteomes" id="UP001268256"/>
    </source>
</evidence>
<comment type="caution">
    <text evidence="1">The sequence shown here is derived from an EMBL/GenBank/DDBJ whole genome shotgun (WGS) entry which is preliminary data.</text>
</comment>
<dbReference type="Pfam" id="PF10387">
    <property type="entry name" value="DUF2442"/>
    <property type="match status" value="1"/>
</dbReference>
<dbReference type="Proteomes" id="UP001268256">
    <property type="component" value="Unassembled WGS sequence"/>
</dbReference>
<dbReference type="InterPro" id="IPR018841">
    <property type="entry name" value="DUF2442"/>
</dbReference>
<protein>
    <submittedName>
        <fullName evidence="1">DUF2442 domain-containing protein</fullName>
    </submittedName>
</protein>
<proteinExistence type="predicted"/>
<reference evidence="2" key="1">
    <citation type="submission" date="2023-07" db="EMBL/GenBank/DDBJ databases">
        <authorList>
            <person name="Luz R."/>
            <person name="Cordeiro R."/>
            <person name="Fonseca A."/>
            <person name="Goncalves V."/>
        </authorList>
    </citation>
    <scope>NUCLEOTIDE SEQUENCE [LARGE SCALE GENOMIC DNA]</scope>
    <source>
        <strain evidence="2">BACA0444</strain>
    </source>
</reference>
<dbReference type="RefSeq" id="WP_322877867.1">
    <property type="nucleotide sequence ID" value="NZ_JAVMIP010000005.1"/>
</dbReference>
<dbReference type="EMBL" id="JAVMIP010000005">
    <property type="protein sequence ID" value="MDS3860594.1"/>
    <property type="molecule type" value="Genomic_DNA"/>
</dbReference>
<evidence type="ECO:0000313" key="1">
    <source>
        <dbReference type="EMBL" id="MDS3860594.1"/>
    </source>
</evidence>
<dbReference type="AlphaFoldDB" id="A0AAE4JY37"/>